<dbReference type="GO" id="GO:0030246">
    <property type="term" value="F:carbohydrate binding"/>
    <property type="evidence" value="ECO:0007669"/>
    <property type="project" value="UniProtKB-KW"/>
</dbReference>
<feature type="active site" description="Nucleophile" evidence="20">
    <location>
        <position position="121"/>
    </location>
</feature>
<evidence type="ECO:0000256" key="7">
    <source>
        <dbReference type="ARBA" id="ARBA00022622"/>
    </source>
</evidence>
<organism evidence="24 25">
    <name type="scientific">Aspergillus indologenus CBS 114.80</name>
    <dbReference type="NCBI Taxonomy" id="1450541"/>
    <lineage>
        <taxon>Eukaryota</taxon>
        <taxon>Fungi</taxon>
        <taxon>Dikarya</taxon>
        <taxon>Ascomycota</taxon>
        <taxon>Pezizomycotina</taxon>
        <taxon>Eurotiomycetes</taxon>
        <taxon>Eurotiomycetidae</taxon>
        <taxon>Eurotiales</taxon>
        <taxon>Aspergillaceae</taxon>
        <taxon>Aspergillus</taxon>
        <taxon>Aspergillus subgen. Circumdati</taxon>
    </lineage>
</organism>
<dbReference type="AlphaFoldDB" id="A0A2V5HZS1"/>
<dbReference type="InterPro" id="IPR050546">
    <property type="entry name" value="Glycosyl_Hydrlase_16"/>
</dbReference>
<dbReference type="GO" id="GO:0098552">
    <property type="term" value="C:side of membrane"/>
    <property type="evidence" value="ECO:0007669"/>
    <property type="project" value="UniProtKB-KW"/>
</dbReference>
<dbReference type="SUPFAM" id="SSF49899">
    <property type="entry name" value="Concanavalin A-like lectins/glucanases"/>
    <property type="match status" value="1"/>
</dbReference>
<evidence type="ECO:0000256" key="4">
    <source>
        <dbReference type="ARBA" id="ARBA00022475"/>
    </source>
</evidence>
<dbReference type="PIRSF" id="PIRSF037299">
    <property type="entry name" value="Glycosidase_CRH1_prd"/>
    <property type="match status" value="1"/>
</dbReference>
<evidence type="ECO:0000256" key="12">
    <source>
        <dbReference type="ARBA" id="ARBA00023136"/>
    </source>
</evidence>
<evidence type="ECO:0000256" key="15">
    <source>
        <dbReference type="ARBA" id="ARBA00023288"/>
    </source>
</evidence>
<keyword evidence="14" id="KW-0325">Glycoprotein</keyword>
<accession>A0A2V5HZS1</accession>
<evidence type="ECO:0000256" key="10">
    <source>
        <dbReference type="ARBA" id="ARBA00022729"/>
    </source>
</evidence>
<dbReference type="Pfam" id="PF00722">
    <property type="entry name" value="Glyco_hydro_16"/>
    <property type="match status" value="1"/>
</dbReference>
<keyword evidence="11 19" id="KW-0378">Hydrolase</keyword>
<evidence type="ECO:0000256" key="14">
    <source>
        <dbReference type="ARBA" id="ARBA00023180"/>
    </source>
</evidence>
<dbReference type="InterPro" id="IPR013320">
    <property type="entry name" value="ConA-like_dom_sf"/>
</dbReference>
<comment type="similarity">
    <text evidence="18">Belongs to the glycosyl hydrolase 16 family. CRH1 subfamily.</text>
</comment>
<keyword evidence="10 22" id="KW-0732">Signal</keyword>
<gene>
    <name evidence="24" type="ORF">BP00DRAFT_437192</name>
</gene>
<dbReference type="InterPro" id="IPR000757">
    <property type="entry name" value="Beta-glucanase-like"/>
</dbReference>
<keyword evidence="8" id="KW-0328">Glycosyltransferase</keyword>
<dbReference type="GO" id="GO:0008843">
    <property type="term" value="F:endochitinase activity"/>
    <property type="evidence" value="ECO:0007669"/>
    <property type="project" value="UniProtKB-EC"/>
</dbReference>
<reference evidence="24 25" key="1">
    <citation type="submission" date="2018-02" db="EMBL/GenBank/DDBJ databases">
        <title>The genomes of Aspergillus section Nigri reveals drivers in fungal speciation.</title>
        <authorList>
            <consortium name="DOE Joint Genome Institute"/>
            <person name="Vesth T.C."/>
            <person name="Nybo J."/>
            <person name="Theobald S."/>
            <person name="Brandl J."/>
            <person name="Frisvad J.C."/>
            <person name="Nielsen K.F."/>
            <person name="Lyhne E.K."/>
            <person name="Kogle M.E."/>
            <person name="Kuo A."/>
            <person name="Riley R."/>
            <person name="Clum A."/>
            <person name="Nolan M."/>
            <person name="Lipzen A."/>
            <person name="Salamov A."/>
            <person name="Henrissat B."/>
            <person name="Wiebenga A."/>
            <person name="De vries R.P."/>
            <person name="Grigoriev I.V."/>
            <person name="Mortensen U.H."/>
            <person name="Andersen M.R."/>
            <person name="Baker S.E."/>
        </authorList>
    </citation>
    <scope>NUCLEOTIDE SEQUENCE [LARGE SCALE GENOMIC DNA]</scope>
    <source>
        <strain evidence="24 25">CBS 114.80</strain>
    </source>
</reference>
<dbReference type="GO" id="GO:0031505">
    <property type="term" value="P:fungal-type cell wall organization"/>
    <property type="evidence" value="ECO:0007669"/>
    <property type="project" value="TreeGrafter"/>
</dbReference>
<dbReference type="Gene3D" id="2.60.120.200">
    <property type="match status" value="1"/>
</dbReference>
<keyword evidence="24" id="KW-0430">Lectin</keyword>
<evidence type="ECO:0000256" key="17">
    <source>
        <dbReference type="ARBA" id="ARBA00023316"/>
    </source>
</evidence>
<evidence type="ECO:0000256" key="19">
    <source>
        <dbReference type="PIRNR" id="PIRNR037299"/>
    </source>
</evidence>
<dbReference type="PANTHER" id="PTHR10963">
    <property type="entry name" value="GLYCOSYL HYDROLASE-RELATED"/>
    <property type="match status" value="1"/>
</dbReference>
<dbReference type="GO" id="GO:0009277">
    <property type="term" value="C:fungal-type cell wall"/>
    <property type="evidence" value="ECO:0007669"/>
    <property type="project" value="TreeGrafter"/>
</dbReference>
<evidence type="ECO:0000259" key="23">
    <source>
        <dbReference type="PROSITE" id="PS51762"/>
    </source>
</evidence>
<keyword evidence="12 19" id="KW-0472">Membrane</keyword>
<dbReference type="PROSITE" id="PS51762">
    <property type="entry name" value="GH16_2"/>
    <property type="match status" value="1"/>
</dbReference>
<keyword evidence="13 21" id="KW-1015">Disulfide bond</keyword>
<dbReference type="CDD" id="cd02183">
    <property type="entry name" value="GH16_fungal_CRH1_transglycosylase"/>
    <property type="match status" value="1"/>
</dbReference>
<protein>
    <recommendedName>
        <fullName evidence="19">Crh-like protein</fullName>
        <ecNumber evidence="19">3.2.-.-</ecNumber>
    </recommendedName>
</protein>
<dbReference type="GO" id="GO:0016757">
    <property type="term" value="F:glycosyltransferase activity"/>
    <property type="evidence" value="ECO:0007669"/>
    <property type="project" value="UniProtKB-KW"/>
</dbReference>
<keyword evidence="16" id="KW-0326">Glycosidase</keyword>
<evidence type="ECO:0000256" key="5">
    <source>
        <dbReference type="ARBA" id="ARBA00022512"/>
    </source>
</evidence>
<keyword evidence="5" id="KW-0134">Cell wall</keyword>
<keyword evidence="6" id="KW-0964">Secreted</keyword>
<evidence type="ECO:0000313" key="24">
    <source>
        <dbReference type="EMBL" id="PYI29969.1"/>
    </source>
</evidence>
<comment type="catalytic activity">
    <reaction evidence="1">
        <text>Random endo-hydrolysis of N-acetyl-beta-D-glucosaminide (1-&gt;4)-beta-linkages in chitin and chitodextrins.</text>
        <dbReference type="EC" id="3.2.1.14"/>
    </reaction>
</comment>
<keyword evidence="9" id="KW-0808">Transferase</keyword>
<evidence type="ECO:0000256" key="11">
    <source>
        <dbReference type="ARBA" id="ARBA00022801"/>
    </source>
</evidence>
<sequence length="418" mass="41278">MYFTYAAAAALSAVLPLAAAQTYTDCNPLEKTCPADTALSSSTFSSDFTQGESSFAGWTATANNVTFDENGAAFTINQRGQAPTIQTNFYFFFGRAEVVMKAASGTGIVSSIVLESDDLDEVDWEALGGDTTQIETNYFGKGDTTTYDRATWVGISSPQENWHTYTVDWTETALNWYVDGNLVRTLAYNDASSGTRFPQTPMNLRIGIWAGGDSDNAAGTIEWAGGETDYSQAPFTMYVKSVSITNNNPGCSYTYGDKTGSYSSIVVNKDGCDVTGGASSSAAASSSTSAAASSASSAGSPASSASGAGSSTGSSTGASVSASATGGVIGNSAGVGALVSAAAASTPAAAASSGVVGGGAGGAGGAGAAASSSAAAASSSAAAAASASASGLFTGAASTVTTSVGAMLLGVFSAMLCL</sequence>
<keyword evidence="4" id="KW-1003">Cell membrane</keyword>
<dbReference type="GO" id="GO:0005886">
    <property type="term" value="C:plasma membrane"/>
    <property type="evidence" value="ECO:0007669"/>
    <property type="project" value="UniProtKB-SubCell"/>
</dbReference>
<evidence type="ECO:0000313" key="25">
    <source>
        <dbReference type="Proteomes" id="UP000248817"/>
    </source>
</evidence>
<dbReference type="EMBL" id="KZ825522">
    <property type="protein sequence ID" value="PYI29969.1"/>
    <property type="molecule type" value="Genomic_DNA"/>
</dbReference>
<dbReference type="GO" id="GO:0005975">
    <property type="term" value="P:carbohydrate metabolic process"/>
    <property type="evidence" value="ECO:0007669"/>
    <property type="project" value="InterPro"/>
</dbReference>
<dbReference type="InterPro" id="IPR017168">
    <property type="entry name" value="CHR-like"/>
</dbReference>
<feature type="active site" description="Proton donor" evidence="20">
    <location>
        <position position="125"/>
    </location>
</feature>
<keyword evidence="7" id="KW-0336">GPI-anchor</keyword>
<evidence type="ECO:0000256" key="8">
    <source>
        <dbReference type="ARBA" id="ARBA00022676"/>
    </source>
</evidence>
<evidence type="ECO:0000256" key="13">
    <source>
        <dbReference type="ARBA" id="ARBA00023157"/>
    </source>
</evidence>
<feature type="signal peptide" evidence="22">
    <location>
        <begin position="1"/>
        <end position="20"/>
    </location>
</feature>
<name>A0A2V5HZS1_9EURO</name>
<proteinExistence type="inferred from homology"/>
<keyword evidence="25" id="KW-1185">Reference proteome</keyword>
<evidence type="ECO:0000256" key="21">
    <source>
        <dbReference type="PIRSR" id="PIRSR037299-2"/>
    </source>
</evidence>
<feature type="domain" description="GH16" evidence="23">
    <location>
        <begin position="22"/>
        <end position="239"/>
    </location>
</feature>
<dbReference type="Proteomes" id="UP000248817">
    <property type="component" value="Unassembled WGS sequence"/>
</dbReference>
<evidence type="ECO:0000256" key="16">
    <source>
        <dbReference type="ARBA" id="ARBA00023295"/>
    </source>
</evidence>
<evidence type="ECO:0000256" key="2">
    <source>
        <dbReference type="ARBA" id="ARBA00004191"/>
    </source>
</evidence>
<evidence type="ECO:0000256" key="18">
    <source>
        <dbReference type="ARBA" id="ARBA00038074"/>
    </source>
</evidence>
<evidence type="ECO:0000256" key="20">
    <source>
        <dbReference type="PIRSR" id="PIRSR037299-1"/>
    </source>
</evidence>
<dbReference type="FunFam" id="2.60.120.200:FF:000162">
    <property type="entry name" value="Glycosidase"/>
    <property type="match status" value="1"/>
</dbReference>
<dbReference type="EC" id="3.2.-.-" evidence="19"/>
<evidence type="ECO:0000256" key="1">
    <source>
        <dbReference type="ARBA" id="ARBA00000822"/>
    </source>
</evidence>
<feature type="chain" id="PRO_5015998446" description="Crh-like protein" evidence="22">
    <location>
        <begin position="21"/>
        <end position="418"/>
    </location>
</feature>
<keyword evidence="15" id="KW-0449">Lipoprotein</keyword>
<evidence type="ECO:0000256" key="22">
    <source>
        <dbReference type="SAM" id="SignalP"/>
    </source>
</evidence>
<evidence type="ECO:0000256" key="9">
    <source>
        <dbReference type="ARBA" id="ARBA00022679"/>
    </source>
</evidence>
<dbReference type="PANTHER" id="PTHR10963:SF27">
    <property type="entry name" value="GLYCOSIDASE-RELATED"/>
    <property type="match status" value="1"/>
</dbReference>
<keyword evidence="17" id="KW-0961">Cell wall biogenesis/degradation</keyword>
<feature type="disulfide bond" evidence="21">
    <location>
        <begin position="26"/>
        <end position="33"/>
    </location>
</feature>
<evidence type="ECO:0000256" key="6">
    <source>
        <dbReference type="ARBA" id="ARBA00022525"/>
    </source>
</evidence>
<comment type="subcellular location">
    <subcellularLocation>
        <location evidence="3">Cell membrane</location>
        <topology evidence="3">Lipid-anchor</topology>
        <topology evidence="3">GPI-anchor</topology>
    </subcellularLocation>
    <subcellularLocation>
        <location evidence="2">Secreted</location>
        <location evidence="2">Cell wall</location>
    </subcellularLocation>
</comment>
<evidence type="ECO:0000256" key="3">
    <source>
        <dbReference type="ARBA" id="ARBA00004609"/>
    </source>
</evidence>